<dbReference type="EMBL" id="CP015103">
    <property type="protein sequence ID" value="ASJ07751.1"/>
    <property type="molecule type" value="Genomic_DNA"/>
</dbReference>
<dbReference type="SFLD" id="SFLDG01386">
    <property type="entry name" value="main_SPASM_domain-containing"/>
    <property type="match status" value="1"/>
</dbReference>
<dbReference type="GO" id="GO:0051539">
    <property type="term" value="F:4 iron, 4 sulfur cluster binding"/>
    <property type="evidence" value="ECO:0007669"/>
    <property type="project" value="UniProtKB-KW"/>
</dbReference>
<evidence type="ECO:0000256" key="2">
    <source>
        <dbReference type="ARBA" id="ARBA00022485"/>
    </source>
</evidence>
<dbReference type="GeneID" id="33316634"/>
<dbReference type="NCBIfam" id="TIGR04085">
    <property type="entry name" value="rSAM_more_4Fe4S"/>
    <property type="match status" value="1"/>
</dbReference>
<keyword evidence="3" id="KW-0949">S-adenosyl-L-methionine</keyword>
<dbReference type="GO" id="GO:0003824">
    <property type="term" value="F:catalytic activity"/>
    <property type="evidence" value="ECO:0007669"/>
    <property type="project" value="InterPro"/>
</dbReference>
<dbReference type="PROSITE" id="PS51918">
    <property type="entry name" value="RADICAL_SAM"/>
    <property type="match status" value="1"/>
</dbReference>
<sequence>MGYKLRDLTIEVTRKCPLKCLFCSSGSSPSADETLDYNEVTSIIDEALSLGVESISFSGGEPFVYPHLFEAIEYIKNHDNSVEVVIYTSGNIFEEDKRVSLSKELLKNAKDAGTDKIVFSLHGCKEEHDTLTGVRGSFENVIRSMLNAKSLDINLEVHFVPTRLNYKSIKNVAGLLLALGIPSLHILRFVPQGRGKEYRASLQLTWKEELELREIVESIKKQMDIEVYTGAHYNALFLDPEIARKHSCTAGIEKATVMPDGGVVPCSALKDHEFWHHVDSIREKPLSEIWNSSDVFVTTRNYLIGVFKEGPCSRCPLKNVCKGGCLAQRLVVDKDNPISYPDPLCARLHGETQ</sequence>
<dbReference type="GO" id="GO:0046872">
    <property type="term" value="F:metal ion binding"/>
    <property type="evidence" value="ECO:0007669"/>
    <property type="project" value="UniProtKB-KW"/>
</dbReference>
<evidence type="ECO:0000313" key="9">
    <source>
        <dbReference type="Proteomes" id="UP000250125"/>
    </source>
</evidence>
<keyword evidence="9" id="KW-1185">Reference proteome</keyword>
<reference evidence="8 9" key="1">
    <citation type="submission" date="2016-04" db="EMBL/GenBank/DDBJ databases">
        <title>Complete genome sequence of Thermococcus siculi type strain RG-20.</title>
        <authorList>
            <person name="Oger P.M."/>
        </authorList>
    </citation>
    <scope>NUCLEOTIDE SEQUENCE [LARGE SCALE GENOMIC DNA]</scope>
    <source>
        <strain evidence="8 9">RG-20</strain>
    </source>
</reference>
<dbReference type="PANTHER" id="PTHR11228">
    <property type="entry name" value="RADICAL SAM DOMAIN PROTEIN"/>
    <property type="match status" value="1"/>
</dbReference>
<dbReference type="SMART" id="SM00729">
    <property type="entry name" value="Elp3"/>
    <property type="match status" value="1"/>
</dbReference>
<evidence type="ECO:0000256" key="1">
    <source>
        <dbReference type="ARBA" id="ARBA00001966"/>
    </source>
</evidence>
<dbReference type="InterPro" id="IPR017200">
    <property type="entry name" value="PqqE-like"/>
</dbReference>
<dbReference type="InterPro" id="IPR006638">
    <property type="entry name" value="Elp3/MiaA/NifB-like_rSAM"/>
</dbReference>
<evidence type="ECO:0000256" key="6">
    <source>
        <dbReference type="ARBA" id="ARBA00023014"/>
    </source>
</evidence>
<dbReference type="CDD" id="cd01335">
    <property type="entry name" value="Radical_SAM"/>
    <property type="match status" value="1"/>
</dbReference>
<dbReference type="OrthoDB" id="30736at2157"/>
<dbReference type="InterPro" id="IPR007197">
    <property type="entry name" value="rSAM"/>
</dbReference>
<dbReference type="Pfam" id="PF13186">
    <property type="entry name" value="SPASM"/>
    <property type="match status" value="1"/>
</dbReference>
<feature type="domain" description="Radical SAM core" evidence="7">
    <location>
        <begin position="1"/>
        <end position="226"/>
    </location>
</feature>
<evidence type="ECO:0000256" key="3">
    <source>
        <dbReference type="ARBA" id="ARBA00022691"/>
    </source>
</evidence>
<proteinExistence type="predicted"/>
<dbReference type="Gene3D" id="3.20.20.70">
    <property type="entry name" value="Aldolase class I"/>
    <property type="match status" value="1"/>
</dbReference>
<dbReference type="SFLD" id="SFLDG01067">
    <property type="entry name" value="SPASM/twitch_domain_containing"/>
    <property type="match status" value="1"/>
</dbReference>
<dbReference type="Pfam" id="PF04055">
    <property type="entry name" value="Radical_SAM"/>
    <property type="match status" value="1"/>
</dbReference>
<dbReference type="SUPFAM" id="SSF102114">
    <property type="entry name" value="Radical SAM enzymes"/>
    <property type="match status" value="1"/>
</dbReference>
<evidence type="ECO:0000256" key="4">
    <source>
        <dbReference type="ARBA" id="ARBA00022723"/>
    </source>
</evidence>
<dbReference type="AlphaFoldDB" id="A0A2Z2MK02"/>
<dbReference type="KEGG" id="tsl:A3L11_00305"/>
<comment type="cofactor">
    <cofactor evidence="1">
        <name>[4Fe-4S] cluster</name>
        <dbReference type="ChEBI" id="CHEBI:49883"/>
    </cofactor>
</comment>
<accession>A0A2Z2MK02</accession>
<keyword evidence="4" id="KW-0479">Metal-binding</keyword>
<dbReference type="RefSeq" id="WP_088854997.1">
    <property type="nucleotide sequence ID" value="NZ_CP015103.1"/>
</dbReference>
<keyword evidence="6" id="KW-0411">Iron-sulfur</keyword>
<evidence type="ECO:0000259" key="7">
    <source>
        <dbReference type="PROSITE" id="PS51918"/>
    </source>
</evidence>
<dbReference type="InterPro" id="IPR013785">
    <property type="entry name" value="Aldolase_TIM"/>
</dbReference>
<organism evidence="8 9">
    <name type="scientific">Thermococcus siculi</name>
    <dbReference type="NCBI Taxonomy" id="72803"/>
    <lineage>
        <taxon>Archaea</taxon>
        <taxon>Methanobacteriati</taxon>
        <taxon>Methanobacteriota</taxon>
        <taxon>Thermococci</taxon>
        <taxon>Thermococcales</taxon>
        <taxon>Thermococcaceae</taxon>
        <taxon>Thermococcus</taxon>
    </lineage>
</organism>
<dbReference type="Proteomes" id="UP000250125">
    <property type="component" value="Chromosome"/>
</dbReference>
<keyword evidence="5" id="KW-0408">Iron</keyword>
<protein>
    <recommendedName>
        <fullName evidence="7">Radical SAM core domain-containing protein</fullName>
    </recommendedName>
</protein>
<dbReference type="InterPro" id="IPR023885">
    <property type="entry name" value="4Fe4S-binding_SPASM_dom"/>
</dbReference>
<name>A0A2Z2MK02_9EURY</name>
<dbReference type="InterPro" id="IPR050377">
    <property type="entry name" value="Radical_SAM_PqqE_MftC-like"/>
</dbReference>
<evidence type="ECO:0000313" key="8">
    <source>
        <dbReference type="EMBL" id="ASJ07751.1"/>
    </source>
</evidence>
<dbReference type="PIRSF" id="PIRSF037420">
    <property type="entry name" value="PQQ_syn_pqqE"/>
    <property type="match status" value="1"/>
</dbReference>
<gene>
    <name evidence="8" type="ORF">A3L11_00305</name>
</gene>
<dbReference type="PANTHER" id="PTHR11228:SF35">
    <property type="entry name" value="MOLYBDENUM COFACTOR BIOSYNTHESIS PROTEIN A-RELATED"/>
    <property type="match status" value="1"/>
</dbReference>
<dbReference type="SFLD" id="SFLDS00029">
    <property type="entry name" value="Radical_SAM"/>
    <property type="match status" value="1"/>
</dbReference>
<evidence type="ECO:0000256" key="5">
    <source>
        <dbReference type="ARBA" id="ARBA00023004"/>
    </source>
</evidence>
<dbReference type="InterPro" id="IPR058240">
    <property type="entry name" value="rSAM_sf"/>
</dbReference>
<keyword evidence="2" id="KW-0004">4Fe-4S</keyword>